<dbReference type="EMBL" id="WJQU01000002">
    <property type="protein sequence ID" value="KAJ6642072.1"/>
    <property type="molecule type" value="Genomic_DNA"/>
</dbReference>
<dbReference type="InterPro" id="IPR009311">
    <property type="entry name" value="IFI6/IFI27-like"/>
</dbReference>
<comment type="subcellular location">
    <subcellularLocation>
        <location evidence="1">Membrane</location>
        <topology evidence="1">Multi-pass membrane protein</topology>
    </subcellularLocation>
</comment>
<keyword evidence="3" id="KW-0812">Transmembrane</keyword>
<dbReference type="PANTHER" id="PTHR16932:SF18">
    <property type="entry name" value="INTERFERON, ALPHA-INDUCIBLE PROTEIN 27-LIKE 2"/>
    <property type="match status" value="1"/>
</dbReference>
<proteinExistence type="inferred from homology"/>
<sequence>MDKIKSYVINNSDISGSLKTLQAESARIGKIALTFDRCPINNKIETNRANLIRLRALFGVGATGAGLLGLKVLPLIGFDVTGVIPASLASAYQSSIGNVAAGSAFAILQSLGATGMGNLIFGSVAVGLTGLADLVTENKLDWCTCQYYHDKYQSQL</sequence>
<evidence type="ECO:0000256" key="5">
    <source>
        <dbReference type="ARBA" id="ARBA00023136"/>
    </source>
</evidence>
<keyword evidence="5" id="KW-0472">Membrane</keyword>
<organism evidence="6 7">
    <name type="scientific">Pseudolycoriella hygida</name>
    <dbReference type="NCBI Taxonomy" id="35572"/>
    <lineage>
        <taxon>Eukaryota</taxon>
        <taxon>Metazoa</taxon>
        <taxon>Ecdysozoa</taxon>
        <taxon>Arthropoda</taxon>
        <taxon>Hexapoda</taxon>
        <taxon>Insecta</taxon>
        <taxon>Pterygota</taxon>
        <taxon>Neoptera</taxon>
        <taxon>Endopterygota</taxon>
        <taxon>Diptera</taxon>
        <taxon>Nematocera</taxon>
        <taxon>Sciaroidea</taxon>
        <taxon>Sciaridae</taxon>
        <taxon>Pseudolycoriella</taxon>
    </lineage>
</organism>
<keyword evidence="4" id="KW-1133">Transmembrane helix</keyword>
<dbReference type="Proteomes" id="UP001151699">
    <property type="component" value="Chromosome B"/>
</dbReference>
<dbReference type="Pfam" id="PF06140">
    <property type="entry name" value="Ifi-6-16"/>
    <property type="match status" value="1"/>
</dbReference>
<dbReference type="Gene3D" id="6.10.110.10">
    <property type="match status" value="1"/>
</dbReference>
<name>A0A9Q0S1L3_9DIPT</name>
<dbReference type="AlphaFoldDB" id="A0A9Q0S1L3"/>
<evidence type="ECO:0000313" key="6">
    <source>
        <dbReference type="EMBL" id="KAJ6642072.1"/>
    </source>
</evidence>
<dbReference type="GO" id="GO:0016020">
    <property type="term" value="C:membrane"/>
    <property type="evidence" value="ECO:0007669"/>
    <property type="project" value="UniProtKB-SubCell"/>
</dbReference>
<reference evidence="6" key="1">
    <citation type="submission" date="2022-07" db="EMBL/GenBank/DDBJ databases">
        <authorList>
            <person name="Trinca V."/>
            <person name="Uliana J.V.C."/>
            <person name="Torres T.T."/>
            <person name="Ward R.J."/>
            <person name="Monesi N."/>
        </authorList>
    </citation>
    <scope>NUCLEOTIDE SEQUENCE</scope>
    <source>
        <strain evidence="6">HSMRA1968</strain>
        <tissue evidence="6">Whole embryos</tissue>
    </source>
</reference>
<evidence type="ECO:0000313" key="7">
    <source>
        <dbReference type="Proteomes" id="UP001151699"/>
    </source>
</evidence>
<accession>A0A9Q0S1L3</accession>
<dbReference type="PANTHER" id="PTHR16932">
    <property type="entry name" value="INTERFERON ALPHA-INDUCIBLE PROTEIN 27"/>
    <property type="match status" value="1"/>
</dbReference>
<evidence type="ECO:0000256" key="1">
    <source>
        <dbReference type="ARBA" id="ARBA00004141"/>
    </source>
</evidence>
<comment type="similarity">
    <text evidence="2">Belongs to the IFI6/IFI27 family.</text>
</comment>
<keyword evidence="7" id="KW-1185">Reference proteome</keyword>
<comment type="caution">
    <text evidence="6">The sequence shown here is derived from an EMBL/GenBank/DDBJ whole genome shotgun (WGS) entry which is preliminary data.</text>
</comment>
<gene>
    <name evidence="6" type="ORF">Bhyg_07018</name>
</gene>
<evidence type="ECO:0000256" key="3">
    <source>
        <dbReference type="ARBA" id="ARBA00022692"/>
    </source>
</evidence>
<evidence type="ECO:0000256" key="4">
    <source>
        <dbReference type="ARBA" id="ARBA00022989"/>
    </source>
</evidence>
<protein>
    <submittedName>
        <fullName evidence="6">Uncharacterized protein</fullName>
    </submittedName>
</protein>
<evidence type="ECO:0000256" key="2">
    <source>
        <dbReference type="ARBA" id="ARBA00007262"/>
    </source>
</evidence>
<dbReference type="InterPro" id="IPR038213">
    <property type="entry name" value="IFI6/IFI27-like_sf"/>
</dbReference>
<dbReference type="OrthoDB" id="7366896at2759"/>